<dbReference type="AlphaFoldDB" id="A0A1D9G994"/>
<dbReference type="InterPro" id="IPR008914">
    <property type="entry name" value="PEBP"/>
</dbReference>
<sequence>MTNKIKIFLVAVLLSISALSSSVLAESAELTVTSDSFKEGDMLSLDHVYKGFGCEGGNLSPQLSWSGAPEGTNSYIVTAYDPDAPTGSGWWHWTVFNIPASVTSLAEGIGQKAELPEGAVEGKTDFASNGFGGACPPEGDEAHRYIFSVYAMPDETLPLDVNAPGAMVGFFANGQALAKGQITAKYSR</sequence>
<accession>A0A1D9G994</accession>
<keyword evidence="1" id="KW-0732">Signal</keyword>
<reference evidence="3" key="1">
    <citation type="submission" date="2016-10" db="EMBL/GenBank/DDBJ databases">
        <title>Comparative genomics uncovers the prolific and rare metabolic potential of the cyanobacterial genus Moorea.</title>
        <authorList>
            <person name="Leao T."/>
            <person name="Castelao G."/>
            <person name="Korobeynikov A."/>
            <person name="Monroe E.A."/>
            <person name="Podell S."/>
            <person name="Glukhov E."/>
            <person name="Allen E."/>
            <person name="Gerwick W.H."/>
            <person name="Gerwick L."/>
        </authorList>
    </citation>
    <scope>NUCLEOTIDE SEQUENCE [LARGE SCALE GENOMIC DNA]</scope>
    <source>
        <strain evidence="3">JHB</strain>
    </source>
</reference>
<dbReference type="NCBIfam" id="TIGR00481">
    <property type="entry name" value="YbhB/YbcL family Raf kinase inhibitor-like protein"/>
    <property type="match status" value="1"/>
</dbReference>
<dbReference type="CDD" id="cd00865">
    <property type="entry name" value="PEBP_bact_arch"/>
    <property type="match status" value="1"/>
</dbReference>
<dbReference type="Pfam" id="PF01161">
    <property type="entry name" value="PBP"/>
    <property type="match status" value="1"/>
</dbReference>
<dbReference type="PANTHER" id="PTHR30289:SF1">
    <property type="entry name" value="PEBP (PHOSPHATIDYLETHANOLAMINE-BINDING PROTEIN) FAMILY PROTEIN"/>
    <property type="match status" value="1"/>
</dbReference>
<protein>
    <submittedName>
        <fullName evidence="2">YbhB/YbcL family Raf kinase inhibitor-like protein</fullName>
    </submittedName>
</protein>
<dbReference type="InterPro" id="IPR036610">
    <property type="entry name" value="PEBP-like_sf"/>
</dbReference>
<evidence type="ECO:0000313" key="3">
    <source>
        <dbReference type="Proteomes" id="UP000176944"/>
    </source>
</evidence>
<dbReference type="Gene3D" id="3.90.280.10">
    <property type="entry name" value="PEBP-like"/>
    <property type="match status" value="1"/>
</dbReference>
<dbReference type="Proteomes" id="UP000176944">
    <property type="component" value="Chromosome"/>
</dbReference>
<organism evidence="2 3">
    <name type="scientific">Moorena producens (strain JHB)</name>
    <dbReference type="NCBI Taxonomy" id="1454205"/>
    <lineage>
        <taxon>Bacteria</taxon>
        <taxon>Bacillati</taxon>
        <taxon>Cyanobacteriota</taxon>
        <taxon>Cyanophyceae</taxon>
        <taxon>Coleofasciculales</taxon>
        <taxon>Coleofasciculaceae</taxon>
        <taxon>Moorena</taxon>
    </lineage>
</organism>
<evidence type="ECO:0000313" key="2">
    <source>
        <dbReference type="EMBL" id="AOY84131.1"/>
    </source>
</evidence>
<dbReference type="SUPFAM" id="SSF49777">
    <property type="entry name" value="PEBP-like"/>
    <property type="match status" value="1"/>
</dbReference>
<feature type="chain" id="PRO_5009441859" evidence="1">
    <location>
        <begin position="26"/>
        <end position="188"/>
    </location>
</feature>
<dbReference type="EMBL" id="CP017708">
    <property type="protein sequence ID" value="AOY84131.1"/>
    <property type="molecule type" value="Genomic_DNA"/>
</dbReference>
<dbReference type="PANTHER" id="PTHR30289">
    <property type="entry name" value="UNCHARACTERIZED PROTEIN YBCL-RELATED"/>
    <property type="match status" value="1"/>
</dbReference>
<name>A0A1D9G994_MOOP1</name>
<dbReference type="InterPro" id="IPR005247">
    <property type="entry name" value="YbhB_YbcL/LppC-like"/>
</dbReference>
<gene>
    <name evidence="2" type="ORF">BJP36_33615</name>
</gene>
<evidence type="ECO:0000256" key="1">
    <source>
        <dbReference type="SAM" id="SignalP"/>
    </source>
</evidence>
<proteinExistence type="predicted"/>
<feature type="signal peptide" evidence="1">
    <location>
        <begin position="1"/>
        <end position="25"/>
    </location>
</feature>